<evidence type="ECO:0000256" key="1">
    <source>
        <dbReference type="ARBA" id="ARBA00022679"/>
    </source>
</evidence>
<evidence type="ECO:0000256" key="4">
    <source>
        <dbReference type="SAM" id="Phobius"/>
    </source>
</evidence>
<gene>
    <name evidence="7" type="ORF">A6F49_11205</name>
</gene>
<proteinExistence type="predicted"/>
<dbReference type="PANTHER" id="PTHR24421">
    <property type="entry name" value="NITRATE/NITRITE SENSOR PROTEIN NARX-RELATED"/>
    <property type="match status" value="1"/>
</dbReference>
<dbReference type="Proteomes" id="UP000078292">
    <property type="component" value="Unassembled WGS sequence"/>
</dbReference>
<dbReference type="Pfam" id="PF07730">
    <property type="entry name" value="HisKA_3"/>
    <property type="match status" value="1"/>
</dbReference>
<dbReference type="CDD" id="cd16917">
    <property type="entry name" value="HATPase_UhpB-NarQ-NarX-like"/>
    <property type="match status" value="1"/>
</dbReference>
<feature type="transmembrane region" description="Helical" evidence="4">
    <location>
        <begin position="25"/>
        <end position="44"/>
    </location>
</feature>
<dbReference type="GO" id="GO:0000155">
    <property type="term" value="F:phosphorelay sensor kinase activity"/>
    <property type="evidence" value="ECO:0007669"/>
    <property type="project" value="InterPro"/>
</dbReference>
<feature type="transmembrane region" description="Helical" evidence="4">
    <location>
        <begin position="51"/>
        <end position="69"/>
    </location>
</feature>
<reference evidence="7 8" key="1">
    <citation type="submission" date="2016-04" db="EMBL/GenBank/DDBJ databases">
        <title>First whole genome shotgun sequence of the bacterium Enteractinococcus sp. strain UASWS1574.</title>
        <authorList>
            <person name="Crovadore J."/>
            <person name="Chablais R."/>
            <person name="Lefort F."/>
        </authorList>
    </citation>
    <scope>NUCLEOTIDE SEQUENCE [LARGE SCALE GENOMIC DNA]</scope>
    <source>
        <strain evidence="7 8">UASWS1574</strain>
    </source>
</reference>
<feature type="transmembrane region" description="Helical" evidence="4">
    <location>
        <begin position="152"/>
        <end position="174"/>
    </location>
</feature>
<dbReference type="Pfam" id="PF02518">
    <property type="entry name" value="HATPase_c"/>
    <property type="match status" value="1"/>
</dbReference>
<feature type="transmembrane region" description="Helical" evidence="4">
    <location>
        <begin position="126"/>
        <end position="146"/>
    </location>
</feature>
<keyword evidence="4" id="KW-0472">Membrane</keyword>
<feature type="domain" description="Signal transduction histidine kinase subgroup 3 dimerisation and phosphoacceptor" evidence="6">
    <location>
        <begin position="193"/>
        <end position="258"/>
    </location>
</feature>
<keyword evidence="2" id="KW-0418">Kinase</keyword>
<keyword evidence="4" id="KW-1133">Transmembrane helix</keyword>
<evidence type="ECO:0000259" key="5">
    <source>
        <dbReference type="Pfam" id="PF02518"/>
    </source>
</evidence>
<keyword evidence="1" id="KW-0808">Transferase</keyword>
<dbReference type="InterPro" id="IPR050482">
    <property type="entry name" value="Sensor_HK_TwoCompSys"/>
</dbReference>
<dbReference type="InterPro" id="IPR036890">
    <property type="entry name" value="HATPase_C_sf"/>
</dbReference>
<sequence length="376" mass="41037">MRTLAKYTTSGYLPEAPATPPERRAIVFTAGVWLVFMAWTVIGFLNTTAPLPAQVAGWAALVAFLIVYLRNFLHPEPIARFNRTGNTLVYTAVLVVFGIIMAQVTPTAIINIVPYLMATWIFNHRIAVGLIAVVILFFCAIAIVAIGNLDDYGNWFIASVASPAIIMIFIRISMEMGATQQDRSEQLALAAQREELAATVHDVLGHSLTTITVKVQLAQRLIDTNLAAAKTELADIESLARSSLSEVRTAVTDLQHPDLAEQFAHCEQALTAAGIALDRPDALPRLTLVQEQVFAWVIRETVTNVIRHAHATTCTITLTECDGRMLLRVDDDGVGIFDTNPADHHGLAGLQRRVVSAGGTLKLMRLVPGTRVEVRL</sequence>
<dbReference type="EMBL" id="LXEY01000019">
    <property type="protein sequence ID" value="OAV60522.1"/>
    <property type="molecule type" value="Genomic_DNA"/>
</dbReference>
<evidence type="ECO:0000256" key="3">
    <source>
        <dbReference type="ARBA" id="ARBA00023012"/>
    </source>
</evidence>
<protein>
    <submittedName>
        <fullName evidence="7">Uncharacterized protein</fullName>
    </submittedName>
</protein>
<organism evidence="7 8">
    <name type="scientific">Enteractinococcus helveticum</name>
    <dbReference type="NCBI Taxonomy" id="1837282"/>
    <lineage>
        <taxon>Bacteria</taxon>
        <taxon>Bacillati</taxon>
        <taxon>Actinomycetota</taxon>
        <taxon>Actinomycetes</taxon>
        <taxon>Micrococcales</taxon>
        <taxon>Micrococcaceae</taxon>
    </lineage>
</organism>
<dbReference type="STRING" id="1837282.A6F49_11205"/>
<evidence type="ECO:0000256" key="2">
    <source>
        <dbReference type="ARBA" id="ARBA00022777"/>
    </source>
</evidence>
<dbReference type="Gene3D" id="1.20.5.1930">
    <property type="match status" value="1"/>
</dbReference>
<accession>A0A1B7LYR0</accession>
<evidence type="ECO:0000259" key="6">
    <source>
        <dbReference type="Pfam" id="PF07730"/>
    </source>
</evidence>
<dbReference type="RefSeq" id="WP_052504884.1">
    <property type="nucleotide sequence ID" value="NZ_LXEY01000019.1"/>
</dbReference>
<dbReference type="AlphaFoldDB" id="A0A1B7LYR0"/>
<dbReference type="InterPro" id="IPR011712">
    <property type="entry name" value="Sig_transdc_His_kin_sub3_dim/P"/>
</dbReference>
<feature type="transmembrane region" description="Helical" evidence="4">
    <location>
        <begin position="89"/>
        <end position="114"/>
    </location>
</feature>
<dbReference type="PANTHER" id="PTHR24421:SF63">
    <property type="entry name" value="SENSOR HISTIDINE KINASE DESK"/>
    <property type="match status" value="1"/>
</dbReference>
<feature type="domain" description="Histidine kinase/HSP90-like ATPase" evidence="5">
    <location>
        <begin position="297"/>
        <end position="376"/>
    </location>
</feature>
<comment type="caution">
    <text evidence="7">The sequence shown here is derived from an EMBL/GenBank/DDBJ whole genome shotgun (WGS) entry which is preliminary data.</text>
</comment>
<keyword evidence="4" id="KW-0812">Transmembrane</keyword>
<name>A0A1B7LYR0_9MICC</name>
<keyword evidence="8" id="KW-1185">Reference proteome</keyword>
<dbReference type="OrthoDB" id="5241784at2"/>
<dbReference type="InterPro" id="IPR003594">
    <property type="entry name" value="HATPase_dom"/>
</dbReference>
<dbReference type="Gene3D" id="3.30.565.10">
    <property type="entry name" value="Histidine kinase-like ATPase, C-terminal domain"/>
    <property type="match status" value="1"/>
</dbReference>
<evidence type="ECO:0000313" key="8">
    <source>
        <dbReference type="Proteomes" id="UP000078292"/>
    </source>
</evidence>
<dbReference type="GO" id="GO:0016020">
    <property type="term" value="C:membrane"/>
    <property type="evidence" value="ECO:0007669"/>
    <property type="project" value="InterPro"/>
</dbReference>
<dbReference type="GO" id="GO:0046983">
    <property type="term" value="F:protein dimerization activity"/>
    <property type="evidence" value="ECO:0007669"/>
    <property type="project" value="InterPro"/>
</dbReference>
<dbReference type="SUPFAM" id="SSF55874">
    <property type="entry name" value="ATPase domain of HSP90 chaperone/DNA topoisomerase II/histidine kinase"/>
    <property type="match status" value="1"/>
</dbReference>
<keyword evidence="3" id="KW-0902">Two-component regulatory system</keyword>
<evidence type="ECO:0000313" key="7">
    <source>
        <dbReference type="EMBL" id="OAV60522.1"/>
    </source>
</evidence>